<organism evidence="6">
    <name type="scientific">Aphanomyces invadans</name>
    <dbReference type="NCBI Taxonomy" id="157072"/>
    <lineage>
        <taxon>Eukaryota</taxon>
        <taxon>Sar</taxon>
        <taxon>Stramenopiles</taxon>
        <taxon>Oomycota</taxon>
        <taxon>Saprolegniomycetes</taxon>
        <taxon>Saprolegniales</taxon>
        <taxon>Verrucalvaceae</taxon>
        <taxon>Aphanomyces</taxon>
    </lineage>
</organism>
<keyword evidence="2 3" id="KW-0040">ANK repeat</keyword>
<dbReference type="SMART" id="SM00248">
    <property type="entry name" value="ANK"/>
    <property type="match status" value="4"/>
</dbReference>
<dbReference type="InterPro" id="IPR008972">
    <property type="entry name" value="Cupredoxin"/>
</dbReference>
<dbReference type="Gene3D" id="2.60.40.420">
    <property type="entry name" value="Cupredoxins - blue copper proteins"/>
    <property type="match status" value="1"/>
</dbReference>
<reference evidence="6" key="1">
    <citation type="submission" date="2013-12" db="EMBL/GenBank/DDBJ databases">
        <title>The Genome Sequence of Aphanomyces invadans NJM9701.</title>
        <authorList>
            <consortium name="The Broad Institute Genomics Platform"/>
            <person name="Russ C."/>
            <person name="Tyler B."/>
            <person name="van West P."/>
            <person name="Dieguez-Uribeondo J."/>
            <person name="Young S.K."/>
            <person name="Zeng Q."/>
            <person name="Gargeya S."/>
            <person name="Fitzgerald M."/>
            <person name="Abouelleil A."/>
            <person name="Alvarado L."/>
            <person name="Chapman S.B."/>
            <person name="Gainer-Dewar J."/>
            <person name="Goldberg J."/>
            <person name="Griggs A."/>
            <person name="Gujja S."/>
            <person name="Hansen M."/>
            <person name="Howarth C."/>
            <person name="Imamovic A."/>
            <person name="Ireland A."/>
            <person name="Larimer J."/>
            <person name="McCowan C."/>
            <person name="Murphy C."/>
            <person name="Pearson M."/>
            <person name="Poon T.W."/>
            <person name="Priest M."/>
            <person name="Roberts A."/>
            <person name="Saif S."/>
            <person name="Shea T."/>
            <person name="Sykes S."/>
            <person name="Wortman J."/>
            <person name="Nusbaum C."/>
            <person name="Birren B."/>
        </authorList>
    </citation>
    <scope>NUCLEOTIDE SEQUENCE [LARGE SCALE GENOMIC DNA]</scope>
    <source>
        <strain evidence="6">NJM9701</strain>
    </source>
</reference>
<gene>
    <name evidence="6" type="ORF">H310_00974</name>
</gene>
<feature type="non-terminal residue" evidence="6">
    <location>
        <position position="414"/>
    </location>
</feature>
<name>A0A024UQB0_9STRA</name>
<evidence type="ECO:0000313" key="6">
    <source>
        <dbReference type="EMBL" id="ETW08380.1"/>
    </source>
</evidence>
<dbReference type="Pfam" id="PF00023">
    <property type="entry name" value="Ank"/>
    <property type="match status" value="1"/>
</dbReference>
<protein>
    <recommendedName>
        <fullName evidence="5">EF-hand domain-containing protein</fullName>
    </recommendedName>
</protein>
<evidence type="ECO:0000256" key="2">
    <source>
        <dbReference type="ARBA" id="ARBA00023043"/>
    </source>
</evidence>
<dbReference type="eggNOG" id="KOG4177">
    <property type="taxonomic scope" value="Eukaryota"/>
</dbReference>
<keyword evidence="4" id="KW-0812">Transmembrane</keyword>
<proteinExistence type="predicted"/>
<dbReference type="OrthoDB" id="78539at2759"/>
<accession>A0A024UQB0</accession>
<dbReference type="InterPro" id="IPR002048">
    <property type="entry name" value="EF_hand_dom"/>
</dbReference>
<feature type="repeat" description="ANK" evidence="3">
    <location>
        <begin position="270"/>
        <end position="302"/>
    </location>
</feature>
<dbReference type="InterPro" id="IPR002110">
    <property type="entry name" value="Ankyrin_rpt"/>
</dbReference>
<dbReference type="AlphaFoldDB" id="A0A024UQB0"/>
<dbReference type="PROSITE" id="PS50297">
    <property type="entry name" value="ANK_REP_REGION"/>
    <property type="match status" value="2"/>
</dbReference>
<keyword evidence="4" id="KW-0472">Membrane</keyword>
<feature type="transmembrane region" description="Helical" evidence="4">
    <location>
        <begin position="79"/>
        <end position="100"/>
    </location>
</feature>
<feature type="domain" description="EF-hand" evidence="5">
    <location>
        <begin position="47"/>
        <end position="82"/>
    </location>
</feature>
<sequence length="414" mass="45460">MADADQHAAMDEMWNAIDKTNQGFLNKDEAKLFIDTTLRELGIPGNLTDDGLVTILNEVDNDGSGRFSKTQLIEFFSNFMYFFADASIAAAVQIVAFSFVPSQVTLCKGGSVTWTHANPLAQLHTINSENGEVESPQLQYGQQFSQTFPTPGTYRCYCHVHSFMTTVVTVVDVAHEISQELAKEAHDESVSLSRSAARDAHRMSTHDAFVHAASLDQTTVVQRWIDKGHDINHADSDGQRALCVAAQNQCMDTMALLVKHGANIHAKQKGGQTALHAACTWGRRRAVQMLLRLGSEVDASDDNGQVPLHCACQHGDPALVKLLLEYKADPYIEDEVLYPLDETRATDDVNVVAPSNPQGRCKRLEAVGCAARTGRVLLHDLPCVHGRALEFHAGRAPPRTSNRHREGNLRLLGI</sequence>
<dbReference type="VEuPathDB" id="FungiDB:H310_00974"/>
<dbReference type="RefSeq" id="XP_008862185.1">
    <property type="nucleotide sequence ID" value="XM_008863963.1"/>
</dbReference>
<dbReference type="PROSITE" id="PS50088">
    <property type="entry name" value="ANK_REPEAT"/>
    <property type="match status" value="3"/>
</dbReference>
<dbReference type="SUPFAM" id="SSF49503">
    <property type="entry name" value="Cupredoxins"/>
    <property type="match status" value="1"/>
</dbReference>
<dbReference type="PANTHER" id="PTHR24171">
    <property type="entry name" value="ANKYRIN REPEAT DOMAIN-CONTAINING PROTEIN 39-RELATED"/>
    <property type="match status" value="1"/>
</dbReference>
<feature type="repeat" description="ANK" evidence="3">
    <location>
        <begin position="237"/>
        <end position="269"/>
    </location>
</feature>
<keyword evidence="4" id="KW-1133">Transmembrane helix</keyword>
<dbReference type="Gene3D" id="1.25.40.20">
    <property type="entry name" value="Ankyrin repeat-containing domain"/>
    <property type="match status" value="1"/>
</dbReference>
<dbReference type="Pfam" id="PF12796">
    <property type="entry name" value="Ank_2"/>
    <property type="match status" value="1"/>
</dbReference>
<feature type="repeat" description="ANK" evidence="3">
    <location>
        <begin position="303"/>
        <end position="335"/>
    </location>
</feature>
<dbReference type="SUPFAM" id="SSF47473">
    <property type="entry name" value="EF-hand"/>
    <property type="match status" value="1"/>
</dbReference>
<evidence type="ECO:0000259" key="5">
    <source>
        <dbReference type="PROSITE" id="PS50222"/>
    </source>
</evidence>
<evidence type="ECO:0000256" key="1">
    <source>
        <dbReference type="ARBA" id="ARBA00022737"/>
    </source>
</evidence>
<dbReference type="SUPFAM" id="SSF48403">
    <property type="entry name" value="Ankyrin repeat"/>
    <property type="match status" value="1"/>
</dbReference>
<dbReference type="PROSITE" id="PS50222">
    <property type="entry name" value="EF_HAND_2"/>
    <property type="match status" value="2"/>
</dbReference>
<keyword evidence="1" id="KW-0677">Repeat</keyword>
<dbReference type="InterPro" id="IPR036770">
    <property type="entry name" value="Ankyrin_rpt-contain_sf"/>
</dbReference>
<dbReference type="GO" id="GO:0005509">
    <property type="term" value="F:calcium ion binding"/>
    <property type="evidence" value="ECO:0007669"/>
    <property type="project" value="InterPro"/>
</dbReference>
<feature type="domain" description="EF-hand" evidence="5">
    <location>
        <begin position="5"/>
        <end position="40"/>
    </location>
</feature>
<dbReference type="EMBL" id="KI913953">
    <property type="protein sequence ID" value="ETW08380.1"/>
    <property type="molecule type" value="Genomic_DNA"/>
</dbReference>
<evidence type="ECO:0000256" key="4">
    <source>
        <dbReference type="SAM" id="Phobius"/>
    </source>
</evidence>
<dbReference type="STRING" id="157072.A0A024UQB0"/>
<dbReference type="InterPro" id="IPR011992">
    <property type="entry name" value="EF-hand-dom_pair"/>
</dbReference>
<evidence type="ECO:0000256" key="3">
    <source>
        <dbReference type="PROSITE-ProRule" id="PRU00023"/>
    </source>
</evidence>
<dbReference type="Gene3D" id="1.10.238.10">
    <property type="entry name" value="EF-hand"/>
    <property type="match status" value="1"/>
</dbReference>
<dbReference type="GeneID" id="20078024"/>